<dbReference type="RefSeq" id="WP_252780850.1">
    <property type="nucleotide sequence ID" value="NZ_CP097479.1"/>
</dbReference>
<dbReference type="Proteomes" id="UP001057532">
    <property type="component" value="Plasmid punnamed"/>
</dbReference>
<sequence>MVDTNEINRLRHKAFELTELINNTSISNLRTLSKNIRELDEIKRKLHEATKHIALKGF</sequence>
<accession>A0ABY5C9D3</accession>
<evidence type="ECO:0000313" key="2">
    <source>
        <dbReference type="Proteomes" id="UP001057532"/>
    </source>
</evidence>
<organism evidence="1 2">
    <name type="scientific">Fructilactobacillus ixorae</name>
    <dbReference type="NCBI Taxonomy" id="1750535"/>
    <lineage>
        <taxon>Bacteria</taxon>
        <taxon>Bacillati</taxon>
        <taxon>Bacillota</taxon>
        <taxon>Bacilli</taxon>
        <taxon>Lactobacillales</taxon>
        <taxon>Lactobacillaceae</taxon>
        <taxon>Fructilactobacillus</taxon>
    </lineage>
</organism>
<reference evidence="1" key="1">
    <citation type="submission" date="2022-05" db="EMBL/GenBank/DDBJ databases">
        <authorList>
            <person name="Oliphant S.A."/>
            <person name="Watson-Haigh N.S."/>
            <person name="Sumby K.M."/>
            <person name="Gardner J.M."/>
            <person name="Jiranek V."/>
        </authorList>
    </citation>
    <scope>NUCLEOTIDE SEQUENCE</scope>
    <source>
        <strain evidence="1">Ru20-1</strain>
        <plasmid evidence="1">punnamed</plasmid>
    </source>
</reference>
<proteinExistence type="predicted"/>
<evidence type="ECO:0000313" key="1">
    <source>
        <dbReference type="EMBL" id="USS93970.1"/>
    </source>
</evidence>
<protein>
    <submittedName>
        <fullName evidence="1">Uncharacterized protein</fullName>
    </submittedName>
</protein>
<keyword evidence="1" id="KW-0614">Plasmid</keyword>
<geneLocation type="plasmid" evidence="1 2">
    <name>punnamed</name>
</geneLocation>
<dbReference type="EMBL" id="CP097479">
    <property type="protein sequence ID" value="USS93970.1"/>
    <property type="molecule type" value="Genomic_DNA"/>
</dbReference>
<name>A0ABY5C9D3_9LACO</name>
<gene>
    <name evidence="1" type="ORF">M8332_07035</name>
</gene>
<keyword evidence="2" id="KW-1185">Reference proteome</keyword>